<sequence length="3430" mass="390015">MRNPDEVEDYNFLSVVDLVVADRMDRCCSNVLDKVITFEDVEEEDVAVIQTNWMDKQQFDRHNKFIEHLNLSDKEVKTTLPSIESPPIFELKLLPSHLKYAYLGQNNTLLVIISSTLDAGQEHSLVDLLGKYKRAIGWTMADINGISPSICMHKILLEDCSSNSVEHQRRLNPIMKEVVKKEIIKWLDAGIIYPISDSSWVSPVQCVPKKEGITVMANEKNELIPTRTVTGWRVCMDYMKLNKATRKDHFPLPFIDQMLDKLAGKQANFGSFHGETYNDCLHNLEEVLKRCEMTNLVLNWEKYHFMVQEGIVLGHKISKDGIEVDKAKIEVIDKLSPPTLVKGVRSFLGHAGFYRRFIKDFSKVAKPLCSLLEHEKPFHFDTECLKVFGELKKALITAPIVISPYWTLPFELMCDASDHSVGAVLGKERIRKGTENQVADHLSRLEADTSTLTRKGITETFPDEQLLVIQQSQMLQQSESPWYADFANYLVCNKIFAAAMMKYGVRHKITIAYHQQSNGQAEVSNREIKKILEKVVNPTRKDWSLHLHDSLWAYRTGYKTPLGMSPYRIVYGKACHLPLELEHKAHWALKKLNWDMHAAAEQRKLQLCELDELRLFSYENARIYKERTKHWHNKHIQHKKFTPGQLVLLHNTRLRLFPGKLKSRWSGPFKLLKSYLHGAVDLLDEQTGHEFKVNGHRVKHYIHPAAECSKELQFVTATAMQRYKKTASCLKDPSRFQSYHAEEKYEEFIELRRILEEKGFQFPDQLTGIVQTIHNVVAKQGWLEFCNHPRDPVLPVIKEFYANLVSPDQHNIWVRNTLVPLDSRVINAFYNLPAEIICVGEISKSRLMPTTHTTTVSQERLVLLYVIVRGLPIDVVSGVCLDARDEHVKNDGAFTARTIERVAGESAGTTTEPAVVTRARRAIGLEQTIQALSNSITQCVEAQQRENDRFWSYLQHLDNQLHQFALYMKRTHRNFPDALLQQFNFDTNTTGAPATASEKAIASDEPAEEAATEPQAAVDSEEAEPSNPPEDECDKSETDSSPSEAEDNLEKESEEPTIPAQPKTKKKNTLFTKKKKTLKRNPLFQSLRQPELCLHLSKPSNYLRLLVIAAITAEGQATDALTPKPPQQTLSQPIRTIQDNPANEKAIRLQVFAILTLHGRKGLPVTARIALLDTRFKQYQHAIIGTVLTTLHAGSALLTFYPNFNLSLLDSNLFKVVTPAGHLEEPHSFEAVLNWQTQNVVAQNQAITTLRHKVDHITRKSNQEAEIKALKAEIARIDSKKVQPTLFTSSAPLPVLNPTYHPFLPPTSSIIFEPSPSPSPPSLLMTTSLSIPPPVSLEKQPMHQFSAHQISHPSSLPSSIEASALDSDSSIIDSDTSGIDSDTSDSNLADISKLLMAEPTETIYPTTEFGVEEIPEVSQALALLHDQFIGEPSATFKAARKDYLNMKCCSLHTKDLHYHYKRMSLLYYKLNGFNDATLRHVFLASIPEELQLEIHRQLAVHKLNIDALSLGKIFQIAMECLDKLCEQKKFFQELIKDKEPFRSACKKSYLAIKCKDPKNDSNNSNFEPIYTVQPPSILIHDSTIPIPSVKIQVLPSKYHKPITAIGFLDTGSQRSMINPDILPPECWKPQEEHFKAADGKIFTTTLATKHPIGIQLFPNCVVWSELIGSSLPNKDLLVGTHNEHHKLLEQFFQIIQEHDIMISDKKSTIATNSVDFFGMKIQDGYYQPGSHIAQELLHFPESNFTKKQVQQFLGIVNYIRDFLPHVNHHTSKLSALLKKNPPSWSDTHTDAVKQLKHIAQNPPPLKLITDGKRILQIDASDESWGAILLEDCNGKEHFIAYASGQFPDAQRNPSRKKWILIKASAEHTCRRQILNKAVSTSPTETDTESSVSTSDSKRSYADITRILMAQPDPPDQGQTSHTEPYVDIPSEVEEEMPESSTTNQPPPAQAQSGPHSPKSSNSSSNGPWFTFDDIPSSKWRDRLNEMSAWIDLQMLRPGATTQLVLREFATRFTGALRDWLTLIQLIPHPLSNVTELWLVHSMGLPVTARIALLDTRFKEYQHAVIGTVLKTLYAGSVLLTFYPNFNLSLEDPNLPTTLKVQIQLQAAKQTPTSKIATLHHQVVYRLQNHALDLPTPYTTSDALMILADTDTIPTIIQIPKQIQKQELLKLMPLEWLTNYEHFHQNSEPIQTTEATFEKRPDGQVKLSFQTPDTKRVSDSPQVSYTAMITTVQTGQEKKLPIHDCPCMDDTDIEEELEVMRRKKKKKKKSSYPPSSCKPFPPHPPPDPKPPVHPIRSCLMFSSHSYEESFPPLEKQTDTQTRVTSKPFVQSLVTASGQPEEPKHRLDQMYIHLQDRISELDTDLRRMINNHIWGLEFNKKEAEIRKLKAELSRIDAEKTRPSLFTQPQPTPFFGFSHLQPTPQPSSPKKSRSKVKISEPRPKATFSSSTSTIPLEESPQDIPEPLKKDKSPMDQYHYRTVQTQSSDSSDSSEPETNHSTSSSAYDSLKTFTDSESEYADITGILMATETADPSASTSTPIVDDNPSDQASHTDPVPPPVHEHSTKPSSASWFTFDDIPHHKWAARLQEFAAWIDLQGTKPNAQHQAVLHEFMACSTGSLRDWLESLGEYRQLQFMESPIGTALNLIHEQFIESSDSDDISIISTVQTINHVSTIPRPSLKMSILPSKYHKLVPVIRFIDTGADTIMIDPSVLPSDCWEHHSKLFGAVNGETFETTLYNLEKDYTLHLYALSETPSPYSHISQKFLEFCPENHSQFHHPSPLWKNEQFFIHLLFKLNEDINPTKASHPGMSPSDLLLAKQECSQLLQQGLIESTDSDWACQAFYVEKRSELVRGKKRLVIDYQPLNSFLKDDKFPLLKIQTLFVHLQGARIFSKFDLKAGFWQLGISPVDRHKTSFCIPDAHYQWTVMPFGLKVTPSLFQKAMTKIFSHILHHALVYIDDILLFSSDHESHQKLLLDFFHIVQAHGIMLSKKKSSIGKESIDFLGMVIKDGQYQPGPHIVIELLKFSDTHLNRNQIQQFLGIVNYVRDFIPKVAIHTSQLSRMLKKQCPSWGPAQSPPPLRIPTSGQRILQTNASDDYWSAILLEDINGVRHFCAHASGQFKDSEKNYHVIYKEILAVKYGIKKFEFHLISHKFLINMDNSSFPRIFDFKNKLLPDKQLLGLKTWFAKYDFTVQHIKGNQNLIPDFLTRPAINKPSLISSIQTIPVIATNRQLPFKALTQRYFPMNISFQSAYQLHDFAKKFLYRGVVNVYGWWRNIVKFHEIGFKNRGNRCIMDEGIRMRVHKCWSCLRHQVSGEYHSKRVHSRSGENSGVVREQFVLEVKDAGKRRIIHVDKEFVADEMEFKFFNSVLDCQNLFVDHMVVLFRVFELSACMCTEMTHAIDIFKENGTPIIIAGISLEDALSTCGNSEWRR</sequence>
<proteinExistence type="predicted"/>
<organism evidence="1 2">
    <name type="scientific">Citrus sinensis</name>
    <name type="common">Sweet orange</name>
    <name type="synonym">Citrus aurantium var. sinensis</name>
    <dbReference type="NCBI Taxonomy" id="2711"/>
    <lineage>
        <taxon>Eukaryota</taxon>
        <taxon>Viridiplantae</taxon>
        <taxon>Streptophyta</taxon>
        <taxon>Embryophyta</taxon>
        <taxon>Tracheophyta</taxon>
        <taxon>Spermatophyta</taxon>
        <taxon>Magnoliopsida</taxon>
        <taxon>eudicotyledons</taxon>
        <taxon>Gunneridae</taxon>
        <taxon>Pentapetalae</taxon>
        <taxon>rosids</taxon>
        <taxon>malvids</taxon>
        <taxon>Sapindales</taxon>
        <taxon>Rutaceae</taxon>
        <taxon>Aurantioideae</taxon>
        <taxon>Citrus</taxon>
    </lineage>
</organism>
<evidence type="ECO:0000313" key="1">
    <source>
        <dbReference type="EMBL" id="KAH9769421.1"/>
    </source>
</evidence>
<reference evidence="2" key="1">
    <citation type="journal article" date="2023" name="Hortic. Res.">
        <title>A chromosome-level phased genome enabling allele-level studies in sweet orange: a case study on citrus Huanglongbing tolerance.</title>
        <authorList>
            <person name="Wu B."/>
            <person name="Yu Q."/>
            <person name="Deng Z."/>
            <person name="Duan Y."/>
            <person name="Luo F."/>
            <person name="Gmitter F. Jr."/>
        </authorList>
    </citation>
    <scope>NUCLEOTIDE SEQUENCE [LARGE SCALE GENOMIC DNA]</scope>
    <source>
        <strain evidence="2">cv. Valencia</strain>
    </source>
</reference>
<evidence type="ECO:0000313" key="2">
    <source>
        <dbReference type="Proteomes" id="UP000829398"/>
    </source>
</evidence>
<accession>A0ACB8L7P3</accession>
<keyword evidence="2" id="KW-1185">Reference proteome</keyword>
<name>A0ACB8L7P3_CITSI</name>
<dbReference type="Proteomes" id="UP000829398">
    <property type="component" value="Chromosome 4"/>
</dbReference>
<protein>
    <submittedName>
        <fullName evidence="1">Uncharacterized protein</fullName>
    </submittedName>
</protein>
<dbReference type="EMBL" id="CM039173">
    <property type="protein sequence ID" value="KAH9769421.1"/>
    <property type="molecule type" value="Genomic_DNA"/>
</dbReference>
<comment type="caution">
    <text evidence="1">The sequence shown here is derived from an EMBL/GenBank/DDBJ whole genome shotgun (WGS) entry which is preliminary data.</text>
</comment>
<gene>
    <name evidence="1" type="ORF">KPL71_011994</name>
</gene>